<dbReference type="InParanoid" id="A0A0C9ZA75"/>
<evidence type="ECO:0000313" key="1">
    <source>
        <dbReference type="EMBL" id="KIK34400.1"/>
    </source>
</evidence>
<name>A0A0C9ZA75_9AGAM</name>
<protein>
    <submittedName>
        <fullName evidence="1">Uncharacterized protein</fullName>
    </submittedName>
</protein>
<dbReference type="OrthoDB" id="10475913at2759"/>
<proteinExistence type="predicted"/>
<accession>A0A0C9ZA75</accession>
<keyword evidence="2" id="KW-1185">Reference proteome</keyword>
<organism evidence="1 2">
    <name type="scientific">Suillus luteus UH-Slu-Lm8-n1</name>
    <dbReference type="NCBI Taxonomy" id="930992"/>
    <lineage>
        <taxon>Eukaryota</taxon>
        <taxon>Fungi</taxon>
        <taxon>Dikarya</taxon>
        <taxon>Basidiomycota</taxon>
        <taxon>Agaricomycotina</taxon>
        <taxon>Agaricomycetes</taxon>
        <taxon>Agaricomycetidae</taxon>
        <taxon>Boletales</taxon>
        <taxon>Suillineae</taxon>
        <taxon>Suillaceae</taxon>
        <taxon>Suillus</taxon>
    </lineage>
</organism>
<dbReference type="EMBL" id="KN835759">
    <property type="protein sequence ID" value="KIK34400.1"/>
    <property type="molecule type" value="Genomic_DNA"/>
</dbReference>
<gene>
    <name evidence="1" type="ORF">CY34DRAFT_644196</name>
</gene>
<reference evidence="2" key="2">
    <citation type="submission" date="2015-01" db="EMBL/GenBank/DDBJ databases">
        <title>Evolutionary Origins and Diversification of the Mycorrhizal Mutualists.</title>
        <authorList>
            <consortium name="DOE Joint Genome Institute"/>
            <consortium name="Mycorrhizal Genomics Consortium"/>
            <person name="Kohler A."/>
            <person name="Kuo A."/>
            <person name="Nagy L.G."/>
            <person name="Floudas D."/>
            <person name="Copeland A."/>
            <person name="Barry K.W."/>
            <person name="Cichocki N."/>
            <person name="Veneault-Fourrey C."/>
            <person name="LaButti K."/>
            <person name="Lindquist E.A."/>
            <person name="Lipzen A."/>
            <person name="Lundell T."/>
            <person name="Morin E."/>
            <person name="Murat C."/>
            <person name="Riley R."/>
            <person name="Ohm R."/>
            <person name="Sun H."/>
            <person name="Tunlid A."/>
            <person name="Henrissat B."/>
            <person name="Grigoriev I.V."/>
            <person name="Hibbett D.S."/>
            <person name="Martin F."/>
        </authorList>
    </citation>
    <scope>NUCLEOTIDE SEQUENCE [LARGE SCALE GENOMIC DNA]</scope>
    <source>
        <strain evidence="2">UH-Slu-Lm8-n1</strain>
    </source>
</reference>
<dbReference type="HOGENOM" id="CLU_2943384_0_0_1"/>
<dbReference type="AlphaFoldDB" id="A0A0C9ZA75"/>
<sequence length="60" mass="6899">MTYRRVVGTMLKPGVSDLRLEFSWQASESRCKTVTLVQTRKLGSVSFLSERDITHYSFQA</sequence>
<dbReference type="Proteomes" id="UP000054485">
    <property type="component" value="Unassembled WGS sequence"/>
</dbReference>
<evidence type="ECO:0000313" key="2">
    <source>
        <dbReference type="Proteomes" id="UP000054485"/>
    </source>
</evidence>
<reference evidence="1 2" key="1">
    <citation type="submission" date="2014-04" db="EMBL/GenBank/DDBJ databases">
        <authorList>
            <consortium name="DOE Joint Genome Institute"/>
            <person name="Kuo A."/>
            <person name="Ruytinx J."/>
            <person name="Rineau F."/>
            <person name="Colpaert J."/>
            <person name="Kohler A."/>
            <person name="Nagy L.G."/>
            <person name="Floudas D."/>
            <person name="Copeland A."/>
            <person name="Barry K.W."/>
            <person name="Cichocki N."/>
            <person name="Veneault-Fourrey C."/>
            <person name="LaButti K."/>
            <person name="Lindquist E.A."/>
            <person name="Lipzen A."/>
            <person name="Lundell T."/>
            <person name="Morin E."/>
            <person name="Murat C."/>
            <person name="Sun H."/>
            <person name="Tunlid A."/>
            <person name="Henrissat B."/>
            <person name="Grigoriev I.V."/>
            <person name="Hibbett D.S."/>
            <person name="Martin F."/>
            <person name="Nordberg H.P."/>
            <person name="Cantor M.N."/>
            <person name="Hua S.X."/>
        </authorList>
    </citation>
    <scope>NUCLEOTIDE SEQUENCE [LARGE SCALE GENOMIC DNA]</scope>
    <source>
        <strain evidence="1 2">UH-Slu-Lm8-n1</strain>
    </source>
</reference>